<evidence type="ECO:0000256" key="3">
    <source>
        <dbReference type="ARBA" id="ARBA00023015"/>
    </source>
</evidence>
<dbReference type="Gene3D" id="4.10.240.10">
    <property type="entry name" value="Zn(2)-C6 fungal-type DNA-binding domain"/>
    <property type="match status" value="1"/>
</dbReference>
<dbReference type="RefSeq" id="XP_045952815.1">
    <property type="nucleotide sequence ID" value="XM_046104105.1"/>
</dbReference>
<dbReference type="EMBL" id="JAGPXC010000010">
    <property type="protein sequence ID" value="KAH6646301.1"/>
    <property type="molecule type" value="Genomic_DNA"/>
</dbReference>
<evidence type="ECO:0000259" key="7">
    <source>
        <dbReference type="PROSITE" id="PS50048"/>
    </source>
</evidence>
<sequence>MSSSSSNAVSARRRVCTSCQATKRRCDQRLPRCSRCTQRNQDCVYPSLANRPRDSSAPPMPSPDRAPAATTTVELHVPLSHFSSVLPGSPPTIEPVPVITGAAELWPLFFNASGPAKTAISRAAMEWNIYRTTSLPLQWVSQGHCPFINLSLYDSSGSSPSADSPLPTLRDAFAVCAAYAMKNDLNAPLVLGIVESKARGLVYDPLQPSWTPLQQLAALQALAMYQLIRWFDGDIRQRALADEDEAVLDSWTEALQARVGQRLFERGQEGSLLVVPPPQELGGAGSGGVMMGQPQSNINGPALDDEYGMAGGVYASSETVAEWRQFLFAESCRRTVVFIYTLRSMYAMASKGYCHIGHHIVQMSYMAGSAIWNANTAGRWNNARASRSNIWVERMDFAPMLTSASPDEVDSLSLLLAVSYKGTDVIEDWMSRRGNPQPAMDMGFGVTMA</sequence>
<evidence type="ECO:0000256" key="4">
    <source>
        <dbReference type="ARBA" id="ARBA00023163"/>
    </source>
</evidence>
<evidence type="ECO:0000256" key="1">
    <source>
        <dbReference type="ARBA" id="ARBA00022723"/>
    </source>
</evidence>
<feature type="domain" description="Zn(2)-C6 fungal-type" evidence="7">
    <location>
        <begin position="15"/>
        <end position="45"/>
    </location>
</feature>
<gene>
    <name evidence="8" type="ORF">BKA67DRAFT_583811</name>
</gene>
<dbReference type="InterPro" id="IPR036864">
    <property type="entry name" value="Zn2-C6_fun-type_DNA-bd_sf"/>
</dbReference>
<evidence type="ECO:0000313" key="9">
    <source>
        <dbReference type="Proteomes" id="UP000758603"/>
    </source>
</evidence>
<dbReference type="CDD" id="cd00067">
    <property type="entry name" value="GAL4"/>
    <property type="match status" value="1"/>
</dbReference>
<dbReference type="AlphaFoldDB" id="A0A9P8RNA7"/>
<dbReference type="GO" id="GO:0008270">
    <property type="term" value="F:zinc ion binding"/>
    <property type="evidence" value="ECO:0007669"/>
    <property type="project" value="InterPro"/>
</dbReference>
<keyword evidence="5" id="KW-0539">Nucleus</keyword>
<keyword evidence="9" id="KW-1185">Reference proteome</keyword>
<dbReference type="GO" id="GO:0000981">
    <property type="term" value="F:DNA-binding transcription factor activity, RNA polymerase II-specific"/>
    <property type="evidence" value="ECO:0007669"/>
    <property type="project" value="InterPro"/>
</dbReference>
<evidence type="ECO:0000256" key="2">
    <source>
        <dbReference type="ARBA" id="ARBA00022833"/>
    </source>
</evidence>
<name>A0A9P8RNA7_9PEZI</name>
<dbReference type="GeneID" id="70132996"/>
<keyword evidence="2" id="KW-0862">Zinc</keyword>
<dbReference type="PANTHER" id="PTHR47660">
    <property type="entry name" value="TRANSCRIPTION FACTOR WITH C2H2 AND ZN(2)-CYS(6) DNA BINDING DOMAIN (EUROFUNG)-RELATED-RELATED"/>
    <property type="match status" value="1"/>
</dbReference>
<comment type="caution">
    <text evidence="8">The sequence shown here is derived from an EMBL/GenBank/DDBJ whole genome shotgun (WGS) entry which is preliminary data.</text>
</comment>
<dbReference type="PROSITE" id="PS50048">
    <property type="entry name" value="ZN2_CY6_FUNGAL_2"/>
    <property type="match status" value="1"/>
</dbReference>
<reference evidence="8" key="1">
    <citation type="journal article" date="2021" name="Nat. Commun.">
        <title>Genetic determinants of endophytism in the Arabidopsis root mycobiome.</title>
        <authorList>
            <person name="Mesny F."/>
            <person name="Miyauchi S."/>
            <person name="Thiergart T."/>
            <person name="Pickel B."/>
            <person name="Atanasova L."/>
            <person name="Karlsson M."/>
            <person name="Huettel B."/>
            <person name="Barry K.W."/>
            <person name="Haridas S."/>
            <person name="Chen C."/>
            <person name="Bauer D."/>
            <person name="Andreopoulos W."/>
            <person name="Pangilinan J."/>
            <person name="LaButti K."/>
            <person name="Riley R."/>
            <person name="Lipzen A."/>
            <person name="Clum A."/>
            <person name="Drula E."/>
            <person name="Henrissat B."/>
            <person name="Kohler A."/>
            <person name="Grigoriev I.V."/>
            <person name="Martin F.M."/>
            <person name="Hacquard S."/>
        </authorList>
    </citation>
    <scope>NUCLEOTIDE SEQUENCE</scope>
    <source>
        <strain evidence="8">MPI-SDFR-AT-0073</strain>
    </source>
</reference>
<dbReference type="OrthoDB" id="4216928at2759"/>
<proteinExistence type="predicted"/>
<protein>
    <recommendedName>
        <fullName evidence="7">Zn(2)-C6 fungal-type domain-containing protein</fullName>
    </recommendedName>
</protein>
<dbReference type="Proteomes" id="UP000758603">
    <property type="component" value="Unassembled WGS sequence"/>
</dbReference>
<keyword evidence="1" id="KW-0479">Metal-binding</keyword>
<keyword evidence="3" id="KW-0805">Transcription regulation</keyword>
<dbReference type="SMART" id="SM00066">
    <property type="entry name" value="GAL4"/>
    <property type="match status" value="1"/>
</dbReference>
<evidence type="ECO:0000313" key="8">
    <source>
        <dbReference type="EMBL" id="KAH6646301.1"/>
    </source>
</evidence>
<feature type="region of interest" description="Disordered" evidence="6">
    <location>
        <begin position="47"/>
        <end position="68"/>
    </location>
</feature>
<dbReference type="Pfam" id="PF00172">
    <property type="entry name" value="Zn_clus"/>
    <property type="match status" value="1"/>
</dbReference>
<dbReference type="InterPro" id="IPR001138">
    <property type="entry name" value="Zn2Cys6_DnaBD"/>
</dbReference>
<accession>A0A9P8RNA7</accession>
<evidence type="ECO:0000256" key="5">
    <source>
        <dbReference type="ARBA" id="ARBA00023242"/>
    </source>
</evidence>
<dbReference type="SUPFAM" id="SSF57701">
    <property type="entry name" value="Zn2/Cys6 DNA-binding domain"/>
    <property type="match status" value="1"/>
</dbReference>
<keyword evidence="4" id="KW-0804">Transcription</keyword>
<organism evidence="8 9">
    <name type="scientific">Truncatella angustata</name>
    <dbReference type="NCBI Taxonomy" id="152316"/>
    <lineage>
        <taxon>Eukaryota</taxon>
        <taxon>Fungi</taxon>
        <taxon>Dikarya</taxon>
        <taxon>Ascomycota</taxon>
        <taxon>Pezizomycotina</taxon>
        <taxon>Sordariomycetes</taxon>
        <taxon>Xylariomycetidae</taxon>
        <taxon>Amphisphaeriales</taxon>
        <taxon>Sporocadaceae</taxon>
        <taxon>Truncatella</taxon>
    </lineage>
</organism>
<evidence type="ECO:0000256" key="6">
    <source>
        <dbReference type="SAM" id="MobiDB-lite"/>
    </source>
</evidence>